<reference evidence="20" key="1">
    <citation type="submission" date="2023-08" db="EMBL/GenBank/DDBJ databases">
        <title>Pelteobagrus vachellii genome.</title>
        <authorList>
            <person name="Liu H."/>
        </authorList>
    </citation>
    <scope>NUCLEOTIDE SEQUENCE</scope>
    <source>
        <strain evidence="20">PRFRI_2022a</strain>
        <tissue evidence="20">Muscle</tissue>
    </source>
</reference>
<dbReference type="GO" id="GO:0016787">
    <property type="term" value="F:hydrolase activity"/>
    <property type="evidence" value="ECO:0007669"/>
    <property type="project" value="UniProtKB-KW"/>
</dbReference>
<keyword evidence="7" id="KW-0812">Transmembrane</keyword>
<proteinExistence type="inferred from homology"/>
<dbReference type="GO" id="GO:0042981">
    <property type="term" value="P:regulation of apoptotic process"/>
    <property type="evidence" value="ECO:0007669"/>
    <property type="project" value="InterPro"/>
</dbReference>
<evidence type="ECO:0000256" key="12">
    <source>
        <dbReference type="ARBA" id="ARBA00022842"/>
    </source>
</evidence>
<evidence type="ECO:0000313" key="20">
    <source>
        <dbReference type="EMBL" id="KAK2860219.1"/>
    </source>
</evidence>
<gene>
    <name evidence="20" type="ORF">Q7C36_004385</name>
</gene>
<keyword evidence="9" id="KW-0547">Nucleotide-binding</keyword>
<evidence type="ECO:0000256" key="10">
    <source>
        <dbReference type="ARBA" id="ARBA00022801"/>
    </source>
</evidence>
<evidence type="ECO:0000256" key="7">
    <source>
        <dbReference type="ARBA" id="ARBA00022692"/>
    </source>
</evidence>
<name>A0AA88NM13_TACVA</name>
<evidence type="ECO:0000256" key="3">
    <source>
        <dbReference type="ARBA" id="ARBA00008535"/>
    </source>
</evidence>
<dbReference type="PROSITE" id="PS50209">
    <property type="entry name" value="CARD"/>
    <property type="match status" value="1"/>
</dbReference>
<dbReference type="Pfam" id="PF04548">
    <property type="entry name" value="AIG1"/>
    <property type="match status" value="1"/>
</dbReference>
<dbReference type="InterPro" id="IPR006703">
    <property type="entry name" value="G_AIG1"/>
</dbReference>
<evidence type="ECO:0000256" key="16">
    <source>
        <dbReference type="ARBA" id="ARBA00023136"/>
    </source>
</evidence>
<dbReference type="Gene3D" id="1.10.533.10">
    <property type="entry name" value="Death Domain, Fas"/>
    <property type="match status" value="1"/>
</dbReference>
<evidence type="ECO:0000313" key="21">
    <source>
        <dbReference type="Proteomes" id="UP001187315"/>
    </source>
</evidence>
<evidence type="ECO:0000256" key="15">
    <source>
        <dbReference type="ARBA" id="ARBA00023134"/>
    </source>
</evidence>
<dbReference type="AlphaFoldDB" id="A0AA88NM13"/>
<dbReference type="Gene3D" id="3.40.50.300">
    <property type="entry name" value="P-loop containing nucleotide triphosphate hydrolases"/>
    <property type="match status" value="1"/>
</dbReference>
<comment type="caution">
    <text evidence="20">The sequence shown here is derived from an EMBL/GenBank/DDBJ whole genome shotgun (WGS) entry which is preliminary data.</text>
</comment>
<dbReference type="GO" id="GO:0016020">
    <property type="term" value="C:membrane"/>
    <property type="evidence" value="ECO:0007669"/>
    <property type="project" value="UniProtKB-SubCell"/>
</dbReference>
<keyword evidence="14" id="KW-1133">Transmembrane helix</keyword>
<dbReference type="SUPFAM" id="SSF52540">
    <property type="entry name" value="P-loop containing nucleoside triphosphate hydrolases"/>
    <property type="match status" value="1"/>
</dbReference>
<dbReference type="InterPro" id="IPR001315">
    <property type="entry name" value="CARD"/>
</dbReference>
<feature type="region of interest" description="Disordered" evidence="18">
    <location>
        <begin position="307"/>
        <end position="334"/>
    </location>
</feature>
<keyword evidence="21" id="KW-1185">Reference proteome</keyword>
<evidence type="ECO:0000256" key="14">
    <source>
        <dbReference type="ARBA" id="ARBA00022989"/>
    </source>
</evidence>
<dbReference type="PANTHER" id="PTHR10903">
    <property type="entry name" value="GTPASE, IMAP FAMILY MEMBER-RELATED"/>
    <property type="match status" value="1"/>
</dbReference>
<evidence type="ECO:0000256" key="13">
    <source>
        <dbReference type="ARBA" id="ARBA00022927"/>
    </source>
</evidence>
<feature type="domain" description="CARD" evidence="19">
    <location>
        <begin position="359"/>
        <end position="447"/>
    </location>
</feature>
<dbReference type="Proteomes" id="UP001187315">
    <property type="component" value="Unassembled WGS sequence"/>
</dbReference>
<dbReference type="GO" id="GO:0046872">
    <property type="term" value="F:metal ion binding"/>
    <property type="evidence" value="ECO:0007669"/>
    <property type="project" value="UniProtKB-KW"/>
</dbReference>
<dbReference type="Pfam" id="PF00619">
    <property type="entry name" value="CARD"/>
    <property type="match status" value="1"/>
</dbReference>
<dbReference type="GO" id="GO:0015031">
    <property type="term" value="P:protein transport"/>
    <property type="evidence" value="ECO:0007669"/>
    <property type="project" value="UniProtKB-KW"/>
</dbReference>
<sequence>MGSLITKAADQQPLLDDIDEVTLLDEMSVVLMGRHGVGKNTVGNAILKKNAFRSEDNSIDYYLKHENTTFGRHIIVTRVPGWHADLNSEKNFQHWQVIKDSLRSVKEKPHVIILVVDMNTKPADTTQEKLKQLLGENVLQHILIVSVNSKNIVVYHSGEKTTTIHRCKYHFFSRCTCKKQNIIFIETIEYFIACKNDPRFYEMQNKAPNLELQLQEQAKLVDRLKHKISVLSSRNNSMRNVITSQNDEINELQDLLTKKEKMLRAKKEEIERLKSNQNHTEPAALHKRIEQLENEAKEKDEEIEKLKKENQELKKQNKRKTKAKTSFMSGPKKKNTDSFELELWIPAETMDGEAHQDSEVERGVQFVKKNRNELIARIVAVMPIADELFPFIGQHKYDLIKQAPNEYDKKRELYNIIEKGGTTLQEEFYKSLLKHEKYLVEDLEDKPK</sequence>
<comment type="subcellular location">
    <subcellularLocation>
        <location evidence="2">Membrane</location>
        <topology evidence="2">Single-pass membrane protein</topology>
    </subcellularLocation>
    <subcellularLocation>
        <location evidence="17">Plastid</location>
        <location evidence="17">Chloroplast outer membrane</location>
    </subcellularLocation>
</comment>
<evidence type="ECO:0000256" key="17">
    <source>
        <dbReference type="ARBA" id="ARBA00024013"/>
    </source>
</evidence>
<evidence type="ECO:0000259" key="19">
    <source>
        <dbReference type="PROSITE" id="PS50209"/>
    </source>
</evidence>
<evidence type="ECO:0000256" key="2">
    <source>
        <dbReference type="ARBA" id="ARBA00004167"/>
    </source>
</evidence>
<comment type="cofactor">
    <cofactor evidence="1">
        <name>Mg(2+)</name>
        <dbReference type="ChEBI" id="CHEBI:18420"/>
    </cofactor>
</comment>
<keyword evidence="5" id="KW-0150">Chloroplast</keyword>
<dbReference type="PANTHER" id="PTHR10903:SF135">
    <property type="entry name" value="TRANSLOCASE OF CHLOROPLAST 120, CHLOROPLASTIC-RELATED"/>
    <property type="match status" value="1"/>
</dbReference>
<keyword evidence="6" id="KW-0934">Plastid</keyword>
<accession>A0AA88NM13</accession>
<keyword evidence="15" id="KW-0342">GTP-binding</keyword>
<keyword evidence="11" id="KW-1002">Plastid outer membrane</keyword>
<keyword evidence="4" id="KW-0813">Transport</keyword>
<dbReference type="GO" id="GO:0005525">
    <property type="term" value="F:GTP binding"/>
    <property type="evidence" value="ECO:0007669"/>
    <property type="project" value="UniProtKB-KW"/>
</dbReference>
<evidence type="ECO:0000256" key="11">
    <source>
        <dbReference type="ARBA" id="ARBA00022805"/>
    </source>
</evidence>
<keyword evidence="8" id="KW-0479">Metal-binding</keyword>
<evidence type="ECO:0000256" key="8">
    <source>
        <dbReference type="ARBA" id="ARBA00022723"/>
    </source>
</evidence>
<dbReference type="InterPro" id="IPR045058">
    <property type="entry name" value="GIMA/IAN/Toc"/>
</dbReference>
<dbReference type="SUPFAM" id="SSF47986">
    <property type="entry name" value="DEATH domain"/>
    <property type="match status" value="1"/>
</dbReference>
<keyword evidence="16" id="KW-0472">Membrane</keyword>
<evidence type="ECO:0000256" key="5">
    <source>
        <dbReference type="ARBA" id="ARBA00022528"/>
    </source>
</evidence>
<dbReference type="InterPro" id="IPR027417">
    <property type="entry name" value="P-loop_NTPase"/>
</dbReference>
<organism evidence="20 21">
    <name type="scientific">Tachysurus vachellii</name>
    <name type="common">Darkbarbel catfish</name>
    <name type="synonym">Pelteobagrus vachellii</name>
    <dbReference type="NCBI Taxonomy" id="175792"/>
    <lineage>
        <taxon>Eukaryota</taxon>
        <taxon>Metazoa</taxon>
        <taxon>Chordata</taxon>
        <taxon>Craniata</taxon>
        <taxon>Vertebrata</taxon>
        <taxon>Euteleostomi</taxon>
        <taxon>Actinopterygii</taxon>
        <taxon>Neopterygii</taxon>
        <taxon>Teleostei</taxon>
        <taxon>Ostariophysi</taxon>
        <taxon>Siluriformes</taxon>
        <taxon>Bagridae</taxon>
        <taxon>Tachysurus</taxon>
    </lineage>
</organism>
<evidence type="ECO:0000256" key="6">
    <source>
        <dbReference type="ARBA" id="ARBA00022640"/>
    </source>
</evidence>
<comment type="similarity">
    <text evidence="3">Belongs to the TRAFAC class TrmE-Era-EngA-EngB-Septin-like GTPase superfamily. AIG1/Toc34/Toc159-like paraseptin GTPase family. IAN subfamily.</text>
</comment>
<keyword evidence="12" id="KW-0460">Magnesium</keyword>
<keyword evidence="10" id="KW-0378">Hydrolase</keyword>
<dbReference type="InterPro" id="IPR011029">
    <property type="entry name" value="DEATH-like_dom_sf"/>
</dbReference>
<protein>
    <recommendedName>
        <fullName evidence="19">CARD domain-containing protein</fullName>
    </recommendedName>
</protein>
<dbReference type="EMBL" id="JAVHJS010000004">
    <property type="protein sequence ID" value="KAK2860219.1"/>
    <property type="molecule type" value="Genomic_DNA"/>
</dbReference>
<evidence type="ECO:0000256" key="9">
    <source>
        <dbReference type="ARBA" id="ARBA00022741"/>
    </source>
</evidence>
<evidence type="ECO:0000256" key="1">
    <source>
        <dbReference type="ARBA" id="ARBA00001946"/>
    </source>
</evidence>
<evidence type="ECO:0000256" key="18">
    <source>
        <dbReference type="SAM" id="MobiDB-lite"/>
    </source>
</evidence>
<evidence type="ECO:0000256" key="4">
    <source>
        <dbReference type="ARBA" id="ARBA00022448"/>
    </source>
</evidence>
<keyword evidence="13" id="KW-0653">Protein transport</keyword>